<evidence type="ECO:0000313" key="1">
    <source>
        <dbReference type="EMBL" id="QDL35713.1"/>
    </source>
</evidence>
<gene>
    <name evidence="1" type="ORF">EGO53_28385</name>
</gene>
<accession>A0A515D5N1</accession>
<sequence length="64" mass="6598">MLSPYGGENPFLAIAQELATPARDEAGTAAEAACASDWNNVEGVRTGKAAGGSEYLPQTKARLC</sequence>
<proteinExistence type="predicted"/>
<dbReference type="EMBL" id="CP033894">
    <property type="protein sequence ID" value="QDL35713.1"/>
    <property type="molecule type" value="Genomic_DNA"/>
</dbReference>
<dbReference type="Proteomes" id="UP000317572">
    <property type="component" value="Plasmid p1-159"/>
</dbReference>
<dbReference type="AlphaFoldDB" id="A0A515D5N1"/>
<evidence type="ECO:0000313" key="2">
    <source>
        <dbReference type="Proteomes" id="UP000317572"/>
    </source>
</evidence>
<name>A0A515D5N1_SERLI</name>
<keyword evidence="1" id="KW-0614">Plasmid</keyword>
<protein>
    <submittedName>
        <fullName evidence="1">Uncharacterized protein</fullName>
    </submittedName>
</protein>
<organism evidence="1 2">
    <name type="scientific">Serratia liquefaciens</name>
    <dbReference type="NCBI Taxonomy" id="614"/>
    <lineage>
        <taxon>Bacteria</taxon>
        <taxon>Pseudomonadati</taxon>
        <taxon>Pseudomonadota</taxon>
        <taxon>Gammaproteobacteria</taxon>
        <taxon>Enterobacterales</taxon>
        <taxon>Yersiniaceae</taxon>
        <taxon>Serratia</taxon>
    </lineage>
</organism>
<reference evidence="1 2" key="1">
    <citation type="submission" date="2018-11" db="EMBL/GenBank/DDBJ databases">
        <title>The first complete genome of Serratia liquefaciens isolated from metalophyte plant revel distinctness adaptive mechanisms in an extreme habitat.</title>
        <authorList>
            <person name="Caneschi W.L."/>
            <person name="Sanchez A.B."/>
            <person name="Felestrino E.B."/>
            <person name="Assis R.A.B."/>
            <person name="Lemes C.G.C."/>
            <person name="Cordeiro I.F."/>
            <person name="Fonseca N.P."/>
            <person name="Villa M."/>
            <person name="Vieira I.T."/>
            <person name="Moraes L.A."/>
            <person name="Kamino L.H.Y."/>
            <person name="do Carmo F."/>
            <person name="Garcia C.M."/>
            <person name="Almeida N.F."/>
            <person name="Silva R.S."/>
            <person name="Ferro J.A."/>
            <person name="Ferro M.I.T."/>
            <person name="Varani A.M."/>
            <person name="Ferreira R.M."/>
            <person name="dos Santos V.L."/>
            <person name="Silva U.C."/>
            <person name="Setubal J.C."/>
            <person name="Moreira L.M."/>
        </authorList>
    </citation>
    <scope>NUCLEOTIDE SEQUENCE [LARGE SCALE GENOMIC DNA]</scope>
    <source>
        <strain evidence="1 2">FG3</strain>
        <plasmid evidence="1 2">p1-159</plasmid>
    </source>
</reference>
<geneLocation type="plasmid" evidence="1 2">
    <name>p1-159</name>
</geneLocation>